<dbReference type="EMBL" id="GBXM01081765">
    <property type="protein sequence ID" value="JAH26812.1"/>
    <property type="molecule type" value="Transcribed_RNA"/>
</dbReference>
<reference evidence="2" key="2">
    <citation type="journal article" date="2015" name="Fish Shellfish Immunol.">
        <title>Early steps in the European eel (Anguilla anguilla)-Vibrio vulnificus interaction in the gills: Role of the RtxA13 toxin.</title>
        <authorList>
            <person name="Callol A."/>
            <person name="Pajuelo D."/>
            <person name="Ebbesson L."/>
            <person name="Teles M."/>
            <person name="MacKenzie S."/>
            <person name="Amaro C."/>
        </authorList>
    </citation>
    <scope>NUCLEOTIDE SEQUENCE</scope>
</reference>
<organism evidence="2">
    <name type="scientific">Anguilla anguilla</name>
    <name type="common">European freshwater eel</name>
    <name type="synonym">Muraena anguilla</name>
    <dbReference type="NCBI Taxonomy" id="7936"/>
    <lineage>
        <taxon>Eukaryota</taxon>
        <taxon>Metazoa</taxon>
        <taxon>Chordata</taxon>
        <taxon>Craniata</taxon>
        <taxon>Vertebrata</taxon>
        <taxon>Euteleostomi</taxon>
        <taxon>Actinopterygii</taxon>
        <taxon>Neopterygii</taxon>
        <taxon>Teleostei</taxon>
        <taxon>Anguilliformes</taxon>
        <taxon>Anguillidae</taxon>
        <taxon>Anguilla</taxon>
    </lineage>
</organism>
<reference evidence="2" key="1">
    <citation type="submission" date="2014-11" db="EMBL/GenBank/DDBJ databases">
        <authorList>
            <person name="Amaro Gonzalez C."/>
        </authorList>
    </citation>
    <scope>NUCLEOTIDE SEQUENCE</scope>
</reference>
<feature type="region of interest" description="Disordered" evidence="1">
    <location>
        <begin position="1"/>
        <end position="36"/>
    </location>
</feature>
<accession>A0A0E9RDG0</accession>
<sequence length="56" mass="6116">MAAAEASQCAEPTVMTWRPAKTERTPASNKKQHFQRRSGDLYIGSATVSPLNAHLC</sequence>
<protein>
    <submittedName>
        <fullName evidence="2">Uncharacterized protein</fullName>
    </submittedName>
</protein>
<proteinExistence type="predicted"/>
<name>A0A0E9RDG0_ANGAN</name>
<evidence type="ECO:0000313" key="2">
    <source>
        <dbReference type="EMBL" id="JAH26812.1"/>
    </source>
</evidence>
<evidence type="ECO:0000256" key="1">
    <source>
        <dbReference type="SAM" id="MobiDB-lite"/>
    </source>
</evidence>
<dbReference type="AlphaFoldDB" id="A0A0E9RDG0"/>